<comment type="caution">
    <text evidence="2">The sequence shown here is derived from an EMBL/GenBank/DDBJ whole genome shotgun (WGS) entry which is preliminary data.</text>
</comment>
<name>A0A940X2B4_9GAMM</name>
<dbReference type="AlphaFoldDB" id="A0A940X2B4"/>
<organism evidence="2 3">
    <name type="scientific">Pseudoxanthomonas helianthi</name>
    <dbReference type="NCBI Taxonomy" id="1453541"/>
    <lineage>
        <taxon>Bacteria</taxon>
        <taxon>Pseudomonadati</taxon>
        <taxon>Pseudomonadota</taxon>
        <taxon>Gammaproteobacteria</taxon>
        <taxon>Lysobacterales</taxon>
        <taxon>Lysobacteraceae</taxon>
        <taxon>Pseudoxanthomonas</taxon>
    </lineage>
</organism>
<protein>
    <recommendedName>
        <fullName evidence="4">Lipoprotein</fullName>
    </recommendedName>
</protein>
<accession>A0A940X2B4</accession>
<gene>
    <name evidence="2" type="ORF">J5837_06410</name>
</gene>
<proteinExistence type="predicted"/>
<evidence type="ECO:0000313" key="2">
    <source>
        <dbReference type="EMBL" id="MBP3984057.1"/>
    </source>
</evidence>
<dbReference type="EMBL" id="JAGKTC010000001">
    <property type="protein sequence ID" value="MBP3984057.1"/>
    <property type="molecule type" value="Genomic_DNA"/>
</dbReference>
<feature type="chain" id="PRO_5038118267" description="Lipoprotein" evidence="1">
    <location>
        <begin position="18"/>
        <end position="134"/>
    </location>
</feature>
<reference evidence="2" key="1">
    <citation type="journal article" date="2016" name="Int. J. Syst. Evol. Microbiol.">
        <title>Pseudoxanthomonas helianthi sp. nov., isolated from roots of Jerusalem artichoke (Helianthus tuberosus).</title>
        <authorList>
            <person name="Kittiwongwattana C."/>
            <person name="Thawai C."/>
        </authorList>
    </citation>
    <scope>NUCLEOTIDE SEQUENCE</scope>
    <source>
        <strain evidence="2">110414</strain>
    </source>
</reference>
<evidence type="ECO:0000313" key="3">
    <source>
        <dbReference type="Proteomes" id="UP000673447"/>
    </source>
</evidence>
<evidence type="ECO:0000256" key="1">
    <source>
        <dbReference type="SAM" id="SignalP"/>
    </source>
</evidence>
<dbReference type="Proteomes" id="UP000673447">
    <property type="component" value="Unassembled WGS sequence"/>
</dbReference>
<sequence length="134" mass="15331">MLFALFVAVLLGACATAGGSKNDKLYEAQNAFSGAVRWGDFEGAWGLVEPKYRKEHPMTQLQLARYGQIQVSGYRDIGSSTFDDGTAVRDIEIGVVNRHTLAERSIRYRERWQWDEAQKRWWLQSGLPDFWEGE</sequence>
<keyword evidence="1" id="KW-0732">Signal</keyword>
<keyword evidence="3" id="KW-1185">Reference proteome</keyword>
<reference evidence="2" key="2">
    <citation type="submission" date="2021-03" db="EMBL/GenBank/DDBJ databases">
        <authorList>
            <person name="Cao W."/>
        </authorList>
    </citation>
    <scope>NUCLEOTIDE SEQUENCE</scope>
    <source>
        <strain evidence="2">110414</strain>
    </source>
</reference>
<evidence type="ECO:0008006" key="4">
    <source>
        <dbReference type="Google" id="ProtNLM"/>
    </source>
</evidence>
<feature type="signal peptide" evidence="1">
    <location>
        <begin position="1"/>
        <end position="17"/>
    </location>
</feature>